<evidence type="ECO:0000256" key="4">
    <source>
        <dbReference type="ARBA" id="ARBA00022723"/>
    </source>
</evidence>
<comment type="similarity">
    <text evidence="8">Belongs to the RNase Z family.</text>
</comment>
<name>A0ABX0QFH8_9BACT</name>
<feature type="binding site" evidence="8">
    <location>
        <position position="85"/>
    </location>
    <ligand>
        <name>Zn(2+)</name>
        <dbReference type="ChEBI" id="CHEBI:29105"/>
        <label>1</label>
        <note>catalytic</note>
    </ligand>
</feature>
<dbReference type="Gene3D" id="3.60.15.10">
    <property type="entry name" value="Ribonuclease Z/Hydroxyacylglutathione hydrolase-like"/>
    <property type="match status" value="1"/>
</dbReference>
<keyword evidence="5 8" id="KW-0255">Endonuclease</keyword>
<organism evidence="9 10">
    <name type="scientific">Fibrivirga algicola</name>
    <dbReference type="NCBI Taxonomy" id="2950420"/>
    <lineage>
        <taxon>Bacteria</taxon>
        <taxon>Pseudomonadati</taxon>
        <taxon>Bacteroidota</taxon>
        <taxon>Cytophagia</taxon>
        <taxon>Cytophagales</taxon>
        <taxon>Spirosomataceae</taxon>
        <taxon>Fibrivirga</taxon>
    </lineage>
</organism>
<comment type="catalytic activity">
    <reaction evidence="8">
        <text>Endonucleolytic cleavage of RNA, removing extra 3' nucleotides from tRNA precursor, generating 3' termini of tRNAs. A 3'-hydroxy group is left at the tRNA terminus and a 5'-phosphoryl group is left at the trailer molecule.</text>
        <dbReference type="EC" id="3.1.26.11"/>
    </reaction>
</comment>
<evidence type="ECO:0000256" key="8">
    <source>
        <dbReference type="HAMAP-Rule" id="MF_01818"/>
    </source>
</evidence>
<evidence type="ECO:0000256" key="2">
    <source>
        <dbReference type="ARBA" id="ARBA00022694"/>
    </source>
</evidence>
<comment type="subunit">
    <text evidence="1 8">Homodimer.</text>
</comment>
<dbReference type="HAMAP" id="MF_01818">
    <property type="entry name" value="RNase_Z_BN"/>
    <property type="match status" value="1"/>
</dbReference>
<feature type="active site" description="Proton acceptor" evidence="8">
    <location>
        <position position="89"/>
    </location>
</feature>
<comment type="cofactor">
    <cofactor evidence="8">
        <name>Zn(2+)</name>
        <dbReference type="ChEBI" id="CHEBI:29105"/>
    </cofactor>
    <text evidence="8">Binds 2 Zn(2+) ions.</text>
</comment>
<keyword evidence="4 8" id="KW-0479">Metal-binding</keyword>
<proteinExistence type="inferred from homology"/>
<reference evidence="10" key="1">
    <citation type="submission" date="2019-09" db="EMBL/GenBank/DDBJ databases">
        <authorList>
            <person name="Jung D.-H."/>
        </authorList>
    </citation>
    <scope>NUCLEOTIDE SEQUENCE [LARGE SCALE GENOMIC DNA]</scope>
    <source>
        <strain evidence="10">JA-25</strain>
    </source>
</reference>
<feature type="binding site" evidence="8">
    <location>
        <position position="165"/>
    </location>
    <ligand>
        <name>Zn(2+)</name>
        <dbReference type="ChEBI" id="CHEBI:29105"/>
        <label>1</label>
        <note>catalytic</note>
    </ligand>
</feature>
<evidence type="ECO:0000256" key="6">
    <source>
        <dbReference type="ARBA" id="ARBA00022801"/>
    </source>
</evidence>
<dbReference type="PANTHER" id="PTHR46018">
    <property type="entry name" value="ZINC PHOSPHODIESTERASE ELAC PROTEIN 1"/>
    <property type="match status" value="1"/>
</dbReference>
<keyword evidence="3 8" id="KW-0540">Nuclease</keyword>
<protein>
    <recommendedName>
        <fullName evidence="8">Ribonuclease Z</fullName>
        <shortName evidence="8">RNase Z</shortName>
        <ecNumber evidence="8">3.1.26.11</ecNumber>
    </recommendedName>
    <alternativeName>
        <fullName evidence="8">tRNA 3 endonuclease</fullName>
    </alternativeName>
    <alternativeName>
        <fullName evidence="8">tRNase Z</fullName>
    </alternativeName>
</protein>
<accession>A0ABX0QFH8</accession>
<dbReference type="CDD" id="cd07717">
    <property type="entry name" value="RNaseZ_ZiPD-like_MBL-fold"/>
    <property type="match status" value="1"/>
</dbReference>
<feature type="binding site" evidence="8">
    <location>
        <position position="89"/>
    </location>
    <ligand>
        <name>Zn(2+)</name>
        <dbReference type="ChEBI" id="CHEBI:29105"/>
        <label>2</label>
        <note>catalytic</note>
    </ligand>
</feature>
<dbReference type="InterPro" id="IPR036866">
    <property type="entry name" value="RibonucZ/Hydroxyglut_hydro"/>
</dbReference>
<dbReference type="Pfam" id="PF23023">
    <property type="entry name" value="Anti-Pycsar_Apyc1"/>
    <property type="match status" value="1"/>
</dbReference>
<dbReference type="Proteomes" id="UP000606008">
    <property type="component" value="Unassembled WGS sequence"/>
</dbReference>
<feature type="binding site" evidence="8">
    <location>
        <position position="235"/>
    </location>
    <ligand>
        <name>Zn(2+)</name>
        <dbReference type="ChEBI" id="CHEBI:29105"/>
        <label>2</label>
        <note>catalytic</note>
    </ligand>
</feature>
<keyword evidence="2 8" id="KW-0819">tRNA processing</keyword>
<dbReference type="PANTHER" id="PTHR46018:SF2">
    <property type="entry name" value="ZINC PHOSPHODIESTERASE ELAC PROTEIN 1"/>
    <property type="match status" value="1"/>
</dbReference>
<keyword evidence="10" id="KW-1185">Reference proteome</keyword>
<keyword evidence="7 8" id="KW-0862">Zinc</keyword>
<evidence type="ECO:0000256" key="5">
    <source>
        <dbReference type="ARBA" id="ARBA00022759"/>
    </source>
</evidence>
<dbReference type="NCBIfam" id="NF000801">
    <property type="entry name" value="PRK00055.1-3"/>
    <property type="match status" value="1"/>
</dbReference>
<comment type="caution">
    <text evidence="9">The sequence shown here is derived from an EMBL/GenBank/DDBJ whole genome shotgun (WGS) entry which is preliminary data.</text>
</comment>
<feature type="binding site" evidence="8">
    <location>
        <position position="293"/>
    </location>
    <ligand>
        <name>Zn(2+)</name>
        <dbReference type="ChEBI" id="CHEBI:29105"/>
        <label>2</label>
        <note>catalytic</note>
    </ligand>
</feature>
<dbReference type="EMBL" id="WAEL01000001">
    <property type="protein sequence ID" value="NID09483.1"/>
    <property type="molecule type" value="Genomic_DNA"/>
</dbReference>
<comment type="function">
    <text evidence="8">Zinc phosphodiesterase, which displays some tRNA 3'-processing endonuclease activity. Probably involved in tRNA maturation, by removing a 3'-trailer from precursor tRNA.</text>
</comment>
<keyword evidence="6 8" id="KW-0378">Hydrolase</keyword>
<evidence type="ECO:0000313" key="9">
    <source>
        <dbReference type="EMBL" id="NID09483.1"/>
    </source>
</evidence>
<evidence type="ECO:0000256" key="1">
    <source>
        <dbReference type="ARBA" id="ARBA00011738"/>
    </source>
</evidence>
<dbReference type="EC" id="3.1.26.11" evidence="8"/>
<reference evidence="10" key="2">
    <citation type="submission" date="2023-07" db="EMBL/GenBank/DDBJ databases">
        <authorList>
            <person name="Jung D.-H."/>
        </authorList>
    </citation>
    <scope>NUCLEOTIDE SEQUENCE [LARGE SCALE GENOMIC DNA]</scope>
    <source>
        <strain evidence="10">JA-25</strain>
    </source>
</reference>
<sequence length="326" mass="36355">MMESWTKASSQNVDHPVADKPSAVPFAVTILGSGSASPALDRHQTAQLVTYSNDHFLIDCGEGTQYRLIEQRARPSRLKYIFISHLHGDHYFGLMPLLSSLNMGGRTEDLYLFGPHGLDEIITTTFRVSNGQFFFPLHFQAVDAHQPAQLLDLPNLTVESIPLDHGIGCTGFLFREKQPKPKLLREKLPADIPVSVLKALKEGLDVLDEAGQPLFLATDYTTPGPKPRAYAYCSDTRYNERIIEQIQGVDLLYHEATFRDDNGLRASEVHHCTARQAGQLAQKANVGQLLIGHFSSRYKVFDEFLVEAQDEFPATELAIEGQSFTV</sequence>
<dbReference type="InterPro" id="IPR013471">
    <property type="entry name" value="RNase_Z/BN"/>
</dbReference>
<gene>
    <name evidence="8" type="primary">rnz</name>
    <name evidence="9" type="ORF">F7231_04815</name>
</gene>
<evidence type="ECO:0000256" key="7">
    <source>
        <dbReference type="ARBA" id="ARBA00022833"/>
    </source>
</evidence>
<feature type="binding site" evidence="8">
    <location>
        <position position="235"/>
    </location>
    <ligand>
        <name>Zn(2+)</name>
        <dbReference type="ChEBI" id="CHEBI:29105"/>
        <label>1</label>
        <note>catalytic</note>
    </ligand>
</feature>
<feature type="binding site" evidence="8">
    <location>
        <position position="87"/>
    </location>
    <ligand>
        <name>Zn(2+)</name>
        <dbReference type="ChEBI" id="CHEBI:29105"/>
        <label>1</label>
        <note>catalytic</note>
    </ligand>
</feature>
<evidence type="ECO:0000313" key="10">
    <source>
        <dbReference type="Proteomes" id="UP000606008"/>
    </source>
</evidence>
<evidence type="ECO:0000256" key="3">
    <source>
        <dbReference type="ARBA" id="ARBA00022722"/>
    </source>
</evidence>
<dbReference type="GO" id="GO:0042781">
    <property type="term" value="F:3'-tRNA processing endoribonuclease activity"/>
    <property type="evidence" value="ECO:0007669"/>
    <property type="project" value="UniProtKB-EC"/>
</dbReference>
<feature type="binding site" evidence="8">
    <location>
        <position position="90"/>
    </location>
    <ligand>
        <name>Zn(2+)</name>
        <dbReference type="ChEBI" id="CHEBI:29105"/>
        <label>2</label>
        <note>catalytic</note>
    </ligand>
</feature>
<dbReference type="SUPFAM" id="SSF56281">
    <property type="entry name" value="Metallo-hydrolase/oxidoreductase"/>
    <property type="match status" value="1"/>
</dbReference>